<keyword evidence="1" id="KW-0812">Transmembrane</keyword>
<protein>
    <recommendedName>
        <fullName evidence="6">Zn-finger containing protein</fullName>
    </recommendedName>
</protein>
<sequence length="130" mass="15453">MKEKLYRFFAGRYGNDSLNQFLFFLEIVLVVLSLFIRHFAFTILFFMVFFLYFYRTMSKNIYARQAENAKFIALRSKGTHTLKAMQKNMKDKSYKHFVCPKCSQIIRVPKGKGNIEITCPNCRTRFSKKS</sequence>
<reference evidence="2 5" key="2">
    <citation type="submission" date="2020-04" db="EMBL/GenBank/DDBJ databases">
        <authorList>
            <person name="Hitch T.C.A."/>
            <person name="Wylensek D."/>
            <person name="Clavel T."/>
        </authorList>
    </citation>
    <scope>NUCLEOTIDE SEQUENCE [LARGE SCALE GENOMIC DNA]</scope>
    <source>
        <strain evidence="2 5">BSM-383-APC-22F</strain>
    </source>
</reference>
<dbReference type="AlphaFoldDB" id="A0A380LNW6"/>
<gene>
    <name evidence="2" type="ORF">HF861_05540</name>
    <name evidence="3" type="ORF">NCTC11087_01872</name>
</gene>
<keyword evidence="4" id="KW-1185">Reference proteome</keyword>
<evidence type="ECO:0000313" key="3">
    <source>
        <dbReference type="EMBL" id="SUO04943.1"/>
    </source>
</evidence>
<proteinExistence type="predicted"/>
<evidence type="ECO:0000313" key="4">
    <source>
        <dbReference type="Proteomes" id="UP000255523"/>
    </source>
</evidence>
<name>A0A380LNW6_9FIRM</name>
<feature type="transmembrane region" description="Helical" evidence="1">
    <location>
        <begin position="21"/>
        <end position="54"/>
    </location>
</feature>
<keyword evidence="1" id="KW-0472">Membrane</keyword>
<dbReference type="CDD" id="cd20335">
    <property type="entry name" value="BRcat_RBR"/>
    <property type="match status" value="1"/>
</dbReference>
<dbReference type="EMBL" id="UHFX01000003">
    <property type="protein sequence ID" value="SUO04943.1"/>
    <property type="molecule type" value="Genomic_DNA"/>
</dbReference>
<dbReference type="RefSeq" id="WP_022790699.1">
    <property type="nucleotide sequence ID" value="NZ_CAMNNH010000046.1"/>
</dbReference>
<keyword evidence="1" id="KW-1133">Transmembrane helix</keyword>
<organism evidence="3 4">
    <name type="scientific">Faecalicoccus pleomorphus</name>
    <dbReference type="NCBI Taxonomy" id="1323"/>
    <lineage>
        <taxon>Bacteria</taxon>
        <taxon>Bacillati</taxon>
        <taxon>Bacillota</taxon>
        <taxon>Erysipelotrichia</taxon>
        <taxon>Erysipelotrichales</taxon>
        <taxon>Erysipelotrichaceae</taxon>
        <taxon>Faecalicoccus</taxon>
    </lineage>
</organism>
<dbReference type="OrthoDB" id="3174166at2"/>
<evidence type="ECO:0000313" key="2">
    <source>
        <dbReference type="EMBL" id="NME44346.1"/>
    </source>
</evidence>
<reference evidence="3 4" key="1">
    <citation type="submission" date="2018-06" db="EMBL/GenBank/DDBJ databases">
        <authorList>
            <consortium name="Pathogen Informatics"/>
            <person name="Doyle S."/>
        </authorList>
    </citation>
    <scope>NUCLEOTIDE SEQUENCE [LARGE SCALE GENOMIC DNA]</scope>
    <source>
        <strain evidence="3 4">NCTC11087</strain>
    </source>
</reference>
<dbReference type="GeneID" id="77462812"/>
<evidence type="ECO:0008006" key="6">
    <source>
        <dbReference type="Google" id="ProtNLM"/>
    </source>
</evidence>
<dbReference type="Proteomes" id="UP000255523">
    <property type="component" value="Unassembled WGS sequence"/>
</dbReference>
<dbReference type="EMBL" id="JABAFR010000011">
    <property type="protein sequence ID" value="NME44346.1"/>
    <property type="molecule type" value="Genomic_DNA"/>
</dbReference>
<evidence type="ECO:0000313" key="5">
    <source>
        <dbReference type="Proteomes" id="UP000540014"/>
    </source>
</evidence>
<accession>A0A380LNW6</accession>
<evidence type="ECO:0000256" key="1">
    <source>
        <dbReference type="SAM" id="Phobius"/>
    </source>
</evidence>
<dbReference type="Proteomes" id="UP000540014">
    <property type="component" value="Unassembled WGS sequence"/>
</dbReference>